<evidence type="ECO:0008006" key="5">
    <source>
        <dbReference type="Google" id="ProtNLM"/>
    </source>
</evidence>
<evidence type="ECO:0000256" key="2">
    <source>
        <dbReference type="SAM" id="Phobius"/>
    </source>
</evidence>
<dbReference type="GO" id="GO:0030141">
    <property type="term" value="C:secretory granule"/>
    <property type="evidence" value="ECO:0007669"/>
    <property type="project" value="TreeGrafter"/>
</dbReference>
<evidence type="ECO:0000313" key="3">
    <source>
        <dbReference type="EMBL" id="KAK1805717.1"/>
    </source>
</evidence>
<sequence>MLSYLIPTIDQSSHNRLTELAWIKEENLILSKSMLQCGNSCLGDVSVVFPQELPLEPGVQDGAILLLVLLSIFLGGTLVLVSVLLITCRRCCDGDRLYAQFILCFRARDDPEKITTPYLEETQPVHEITIRVDEVECVSAGSSHDEETERFLSTGTTGRRVSFNEAALFDHGKKAQEKGRRYTLTEGDFHHLKNARLTHLHLPPSTLKIVTIHECETAENSIAMATRPVTKSSLSIFQPPLCPLPQTALISLSGSPSSALPGDTLNSTVDTTFCESPPALGPEPPSPSLMEMRGARNGGSPGSGRERLSVSAARPCSLVSGPQGPVVQFFTKLRRHASLEGASPYFKIKRWRFGSSQRASSLDTRGKAFSVRGCQHALCLVGSPKRRPFQRQRAASESTDQDEPGTRHIDLIQYIARTKDVAYCPSRSPAPPPPRLLSPTTTPPPSLGRLEVEVMVEPSYIRATGPGAIGTSAEPQDEALGVCCRQDSMDPQSLYRDIWTLRASLEKHVSSDQSSNNDKDSVHSDADSVCSLRMRTVKMELRRHPSQDIGDGTERDGELSRDEALEKPRKQDSWDSERGSDGESGTRKLLQMDSGYASIEAPCRTSEEAQLLYGIGEDGSAGERRRCFTSSGHRGTVCESFDTDIFDEELEEEPVGASGGSDGVAELDEGSMVWSPYGQMFTQPDRRAHAPPLSRRDYSIDEKTDALFHEFLRHDPQFDQQGSPLRPKHRSRVHLRKQWQRSKQHSDPGQRFHTSFDRYRVPLRRGETVNYPLESSYHSTLPRIVSAPDEENSEGSAGLPDTPKTDQRSAASHKAAVRDGSPSTDGSGHSITDSTTDQPEVPAEESGQTGPPSESAGEFSPPQLSGIGCGPQTVSAELSGKLAASLEERLYSGLHRSREQTERTLTATHASPDHSPECCPRAVWECWPRAVWECCPRAVWECCPRAVWECWPRAAQEWWCRAVWECWPRAVWECWPRAVWECWPRAVWECCPRAVWECWPRAAQEWWCRAVWECWPRAVWECRPRAVWECCPRAVWECCPRAVWECWPRVVWECCPRAVWECWPRAVWECRPRAVWECCPRAVWECCTRAVWECWPRVVWECCPRAVWECWPRAVWECWPRAVWECCPRAVWECWPRAAQEWWCRAVWECWPRAVWECRPRAVWECCPRAVWECCPRAVWECWPRVVWECCPRAVWECWPRAVWECRPRAVWECCPRAVWECCTRAVWECWPRVVWECCPRAVWECWPRAVWECWPRAVWECWPRAV</sequence>
<name>A0AAD8ZV11_9TELE</name>
<keyword evidence="4" id="KW-1185">Reference proteome</keyword>
<feature type="transmembrane region" description="Helical" evidence="2">
    <location>
        <begin position="63"/>
        <end position="86"/>
    </location>
</feature>
<dbReference type="GO" id="GO:0045955">
    <property type="term" value="P:negative regulation of calcium ion-dependent exocytosis"/>
    <property type="evidence" value="ECO:0007669"/>
    <property type="project" value="TreeGrafter"/>
</dbReference>
<feature type="region of interest" description="Disordered" evidence="1">
    <location>
        <begin position="273"/>
        <end position="307"/>
    </location>
</feature>
<dbReference type="Proteomes" id="UP001239994">
    <property type="component" value="Unassembled WGS sequence"/>
</dbReference>
<feature type="region of interest" description="Disordered" evidence="1">
    <location>
        <begin position="787"/>
        <end position="871"/>
    </location>
</feature>
<feature type="region of interest" description="Disordered" evidence="1">
    <location>
        <begin position="714"/>
        <end position="758"/>
    </location>
</feature>
<dbReference type="GO" id="GO:0005886">
    <property type="term" value="C:plasma membrane"/>
    <property type="evidence" value="ECO:0007669"/>
    <property type="project" value="TreeGrafter"/>
</dbReference>
<dbReference type="AlphaFoldDB" id="A0AAD8ZV11"/>
<gene>
    <name evidence="3" type="ORF">P4O66_001980</name>
</gene>
<keyword evidence="2" id="KW-1133">Transmembrane helix</keyword>
<dbReference type="EMBL" id="JAROKS010000002">
    <property type="protein sequence ID" value="KAK1805717.1"/>
    <property type="molecule type" value="Genomic_DNA"/>
</dbReference>
<reference evidence="3" key="1">
    <citation type="submission" date="2023-03" db="EMBL/GenBank/DDBJ databases">
        <title>Electrophorus voltai genome.</title>
        <authorList>
            <person name="Bian C."/>
        </authorList>
    </citation>
    <scope>NUCLEOTIDE SEQUENCE</scope>
    <source>
        <strain evidence="3">CB-2022</strain>
        <tissue evidence="3">Muscle</tissue>
    </source>
</reference>
<keyword evidence="2" id="KW-0812">Transmembrane</keyword>
<feature type="region of interest" description="Disordered" evidence="1">
    <location>
        <begin position="540"/>
        <end position="589"/>
    </location>
</feature>
<feature type="compositionally biased region" description="Basic and acidic residues" evidence="1">
    <location>
        <begin position="540"/>
        <end position="586"/>
    </location>
</feature>
<proteinExistence type="predicted"/>
<dbReference type="PANTHER" id="PTHR28597">
    <property type="entry name" value="VOLTAGE-DEPENDENT CALCIUM CHANNEL BETA SUBUNIT-ASSOCIATED REGULATORY PROTEIN"/>
    <property type="match status" value="1"/>
</dbReference>
<feature type="compositionally biased region" description="Polar residues" evidence="1">
    <location>
        <begin position="821"/>
        <end position="838"/>
    </location>
</feature>
<feature type="compositionally biased region" description="Basic and acidic residues" evidence="1">
    <location>
        <begin position="744"/>
        <end position="758"/>
    </location>
</feature>
<feature type="compositionally biased region" description="Pro residues" evidence="1">
    <location>
        <begin position="428"/>
        <end position="446"/>
    </location>
</feature>
<evidence type="ECO:0000256" key="1">
    <source>
        <dbReference type="SAM" id="MobiDB-lite"/>
    </source>
</evidence>
<keyword evidence="2" id="KW-0472">Membrane</keyword>
<protein>
    <recommendedName>
        <fullName evidence="5">Voltage-dependent calcium channel beta subunit-associated regulatory protein</fullName>
    </recommendedName>
</protein>
<feature type="region of interest" description="Disordered" evidence="1">
    <location>
        <begin position="425"/>
        <end position="447"/>
    </location>
</feature>
<comment type="caution">
    <text evidence="3">The sequence shown here is derived from an EMBL/GenBank/DDBJ whole genome shotgun (WGS) entry which is preliminary data.</text>
</comment>
<organism evidence="3 4">
    <name type="scientific">Electrophorus voltai</name>
    <dbReference type="NCBI Taxonomy" id="2609070"/>
    <lineage>
        <taxon>Eukaryota</taxon>
        <taxon>Metazoa</taxon>
        <taxon>Chordata</taxon>
        <taxon>Craniata</taxon>
        <taxon>Vertebrata</taxon>
        <taxon>Euteleostomi</taxon>
        <taxon>Actinopterygii</taxon>
        <taxon>Neopterygii</taxon>
        <taxon>Teleostei</taxon>
        <taxon>Ostariophysi</taxon>
        <taxon>Gymnotiformes</taxon>
        <taxon>Gymnotoidei</taxon>
        <taxon>Gymnotidae</taxon>
        <taxon>Electrophorus</taxon>
    </lineage>
</organism>
<accession>A0AAD8ZV11</accession>
<dbReference type="GO" id="GO:0044325">
    <property type="term" value="F:transmembrane transporter binding"/>
    <property type="evidence" value="ECO:0007669"/>
    <property type="project" value="InterPro"/>
</dbReference>
<evidence type="ECO:0000313" key="4">
    <source>
        <dbReference type="Proteomes" id="UP001239994"/>
    </source>
</evidence>
<dbReference type="PANTHER" id="PTHR28597:SF2">
    <property type="entry name" value="VOLTAGE-DEPENDENT CALCIUM CHANNEL BETA SUBUNIT-ASSOCIATED REGULATORY PROTEIN ISOFORM X1"/>
    <property type="match status" value="1"/>
</dbReference>
<dbReference type="InterPro" id="IPR037658">
    <property type="entry name" value="CBARP"/>
</dbReference>
<feature type="region of interest" description="Disordered" evidence="1">
    <location>
        <begin position="386"/>
        <end position="407"/>
    </location>
</feature>
<feature type="compositionally biased region" description="Basic residues" evidence="1">
    <location>
        <begin position="726"/>
        <end position="743"/>
    </location>
</feature>